<proteinExistence type="predicted"/>
<sequence length="29" mass="3300">MYICLVALNSLVTYPLQNFKISLTISLQL</sequence>
<evidence type="ECO:0000313" key="2">
    <source>
        <dbReference type="Proteomes" id="UP001268809"/>
    </source>
</evidence>
<keyword evidence="2" id="KW-1185">Reference proteome</keyword>
<protein>
    <submittedName>
        <fullName evidence="1">Uncharacterized protein</fullName>
    </submittedName>
</protein>
<organism evidence="1 2">
    <name type="scientific">Escherichia phage pEC-M719-6WT.1</name>
    <dbReference type="NCBI Taxonomy" id="3056220"/>
    <lineage>
        <taxon>Viruses</taxon>
        <taxon>Duplodnaviria</taxon>
        <taxon>Heunggongvirae</taxon>
        <taxon>Uroviricota</taxon>
        <taxon>Caudoviricetes</taxon>
        <taxon>Andersonviridae</taxon>
        <taxon>Ounavirinae</taxon>
        <taxon>Mooglevirus</taxon>
        <taxon>Mooglevirus M7196WT1</taxon>
    </lineage>
</organism>
<dbReference type="Proteomes" id="UP001268809">
    <property type="component" value="Segment"/>
</dbReference>
<name>A0AA51YF34_9CAUD</name>
<dbReference type="EMBL" id="OQ845957">
    <property type="protein sequence ID" value="WMU95604.1"/>
    <property type="molecule type" value="Genomic_DNA"/>
</dbReference>
<accession>A0AA51YF34</accession>
<reference evidence="1 2" key="1">
    <citation type="submission" date="2023-04" db="EMBL/GenBank/DDBJ databases">
        <authorList>
            <person name="Wang C."/>
            <person name="Guo Z."/>
            <person name="Wang M."/>
            <person name="Wang X."/>
            <person name="Ji F."/>
            <person name="Zhao J."/>
            <person name="Zeng J."/>
            <person name="Zuo J."/>
        </authorList>
    </citation>
    <scope>NUCLEOTIDE SEQUENCE [LARGE SCALE GENOMIC DNA]</scope>
</reference>
<evidence type="ECO:0000313" key="1">
    <source>
        <dbReference type="EMBL" id="WMU95604.1"/>
    </source>
</evidence>